<dbReference type="AlphaFoldDB" id="A0A8J8AXD7"/>
<proteinExistence type="predicted"/>
<feature type="region of interest" description="Disordered" evidence="1">
    <location>
        <begin position="1"/>
        <end position="64"/>
    </location>
</feature>
<gene>
    <name evidence="2" type="ORF">KB893_03355</name>
</gene>
<feature type="compositionally biased region" description="Basic residues" evidence="1">
    <location>
        <begin position="1"/>
        <end position="11"/>
    </location>
</feature>
<organism evidence="2">
    <name type="scientific">Coralloluteibacterium stylophorae</name>
    <dbReference type="NCBI Taxonomy" id="1776034"/>
    <lineage>
        <taxon>Bacteria</taxon>
        <taxon>Pseudomonadati</taxon>
        <taxon>Pseudomonadota</taxon>
        <taxon>Gammaproteobacteria</taxon>
        <taxon>Lysobacterales</taxon>
        <taxon>Lysobacteraceae</taxon>
        <taxon>Coralloluteibacterium</taxon>
    </lineage>
</organism>
<reference evidence="2" key="1">
    <citation type="submission" date="2021-04" db="EMBL/GenBank/DDBJ databases">
        <authorList>
            <person name="Karlyshev A.V."/>
        </authorList>
    </citation>
    <scope>NUCLEOTIDE SEQUENCE</scope>
    <source>
        <strain evidence="2">LMG 29479</strain>
    </source>
</reference>
<feature type="compositionally biased region" description="Basic residues" evidence="1">
    <location>
        <begin position="112"/>
        <end position="124"/>
    </location>
</feature>
<accession>A0A8J8AXD7</accession>
<evidence type="ECO:0000256" key="1">
    <source>
        <dbReference type="SAM" id="MobiDB-lite"/>
    </source>
</evidence>
<sequence>MARRRIGRPHRRGDILVEIARAPGPGEDDEGQDGVPEAPRQQAVEHRDRDHRRQHQRRDDQHRQRALAALRLHAVAEPTCPAAIPARVPQRGAAWREAGEGDNGDDDQQGARHGRRRQRKAPRF</sequence>
<comment type="caution">
    <text evidence="2">The sequence shown here is derived from an EMBL/GenBank/DDBJ whole genome shotgun (WGS) entry which is preliminary data.</text>
</comment>
<protein>
    <submittedName>
        <fullName evidence="2">Uncharacterized protein</fullName>
    </submittedName>
</protein>
<evidence type="ECO:0000313" key="2">
    <source>
        <dbReference type="EMBL" id="MBR0561564.1"/>
    </source>
</evidence>
<feature type="region of interest" description="Disordered" evidence="1">
    <location>
        <begin position="77"/>
        <end position="124"/>
    </location>
</feature>
<name>A0A8J8AXD7_9GAMM</name>
<dbReference type="EMBL" id="JAGQFT010000013">
    <property type="protein sequence ID" value="MBR0561564.1"/>
    <property type="molecule type" value="Genomic_DNA"/>
</dbReference>